<gene>
    <name evidence="4" type="primary">paaH</name>
    <name evidence="4" type="ORF">AHOG_17760</name>
</gene>
<proteinExistence type="inferred from homology"/>
<evidence type="ECO:0000256" key="1">
    <source>
        <dbReference type="ARBA" id="ARBA00005086"/>
    </source>
</evidence>
<reference evidence="4 5" key="1">
    <citation type="submission" date="2017-07" db="EMBL/GenBank/DDBJ databases">
        <title>Complete genome sequence of Actinoalloteichus hoggarensis DSM 45943, type strain of Actinoalloteichus hoggarensis.</title>
        <authorList>
            <person name="Ruckert C."/>
            <person name="Nouioui I."/>
            <person name="Willmese J."/>
            <person name="van Wezel G."/>
            <person name="Klenk H.-P."/>
            <person name="Kalinowski J."/>
            <person name="Zotchev S.B."/>
        </authorList>
    </citation>
    <scope>NUCLEOTIDE SEQUENCE [LARGE SCALE GENOMIC DNA]</scope>
    <source>
        <strain evidence="4 5">DSM 45943</strain>
    </source>
</reference>
<dbReference type="Pfam" id="PF02737">
    <property type="entry name" value="3HCDH_N"/>
    <property type="match status" value="1"/>
</dbReference>
<comment type="pathway">
    <text evidence="1">Lipid metabolism; butanoate metabolism.</text>
</comment>
<keyword evidence="3 4" id="KW-0560">Oxidoreductase</keyword>
<evidence type="ECO:0000256" key="2">
    <source>
        <dbReference type="ARBA" id="ARBA00009463"/>
    </source>
</evidence>
<dbReference type="OrthoDB" id="3229174at2"/>
<dbReference type="KEGG" id="ahg:AHOG_17760"/>
<dbReference type="EMBL" id="CP022521">
    <property type="protein sequence ID" value="ASO21177.1"/>
    <property type="molecule type" value="Genomic_DNA"/>
</dbReference>
<dbReference type="Gene3D" id="1.10.1040.10">
    <property type="entry name" value="N-(1-d-carboxylethyl)-l-norvaline Dehydrogenase, domain 2"/>
    <property type="match status" value="2"/>
</dbReference>
<dbReference type="GO" id="GO:0016616">
    <property type="term" value="F:oxidoreductase activity, acting on the CH-OH group of donors, NAD or NADP as acceptor"/>
    <property type="evidence" value="ECO:0007669"/>
    <property type="project" value="InterPro"/>
</dbReference>
<dbReference type="GO" id="GO:0006631">
    <property type="term" value="P:fatty acid metabolic process"/>
    <property type="evidence" value="ECO:0007669"/>
    <property type="project" value="InterPro"/>
</dbReference>
<dbReference type="InterPro" id="IPR006176">
    <property type="entry name" value="3-OHacyl-CoA_DH_NAD-bd"/>
</dbReference>
<dbReference type="GO" id="GO:0070403">
    <property type="term" value="F:NAD+ binding"/>
    <property type="evidence" value="ECO:0007669"/>
    <property type="project" value="InterPro"/>
</dbReference>
<comment type="similarity">
    <text evidence="2">Belongs to the 3-hydroxyacyl-CoA dehydrogenase family.</text>
</comment>
<dbReference type="SUPFAM" id="SSF48179">
    <property type="entry name" value="6-phosphogluconate dehydrogenase C-terminal domain-like"/>
    <property type="match status" value="2"/>
</dbReference>
<name>A0A221W738_9PSEU</name>
<dbReference type="Proteomes" id="UP000204221">
    <property type="component" value="Chromosome"/>
</dbReference>
<dbReference type="InterPro" id="IPR036291">
    <property type="entry name" value="NAD(P)-bd_dom_sf"/>
</dbReference>
<keyword evidence="5" id="KW-1185">Reference proteome</keyword>
<evidence type="ECO:0000313" key="4">
    <source>
        <dbReference type="EMBL" id="ASO21177.1"/>
    </source>
</evidence>
<organism evidence="4 5">
    <name type="scientific">Actinoalloteichus hoggarensis</name>
    <dbReference type="NCBI Taxonomy" id="1470176"/>
    <lineage>
        <taxon>Bacteria</taxon>
        <taxon>Bacillati</taxon>
        <taxon>Actinomycetota</taxon>
        <taxon>Actinomycetes</taxon>
        <taxon>Pseudonocardiales</taxon>
        <taxon>Pseudonocardiaceae</taxon>
        <taxon>Actinoalloteichus</taxon>
    </lineage>
</organism>
<dbReference type="PANTHER" id="PTHR48075">
    <property type="entry name" value="3-HYDROXYACYL-COA DEHYDROGENASE FAMILY PROTEIN"/>
    <property type="match status" value="1"/>
</dbReference>
<dbReference type="SUPFAM" id="SSF51735">
    <property type="entry name" value="NAD(P)-binding Rossmann-fold domains"/>
    <property type="match status" value="1"/>
</dbReference>
<dbReference type="InterPro" id="IPR008927">
    <property type="entry name" value="6-PGluconate_DH-like_C_sf"/>
</dbReference>
<dbReference type="Pfam" id="PF00725">
    <property type="entry name" value="3HCDH"/>
    <property type="match status" value="2"/>
</dbReference>
<evidence type="ECO:0000313" key="5">
    <source>
        <dbReference type="Proteomes" id="UP000204221"/>
    </source>
</evidence>
<evidence type="ECO:0000256" key="3">
    <source>
        <dbReference type="ARBA" id="ARBA00023002"/>
    </source>
</evidence>
<dbReference type="InterPro" id="IPR013328">
    <property type="entry name" value="6PGD_dom2"/>
</dbReference>
<dbReference type="FunFam" id="3.40.50.720:FF:000009">
    <property type="entry name" value="Fatty oxidation complex, alpha subunit"/>
    <property type="match status" value="1"/>
</dbReference>
<accession>A0A221W738</accession>
<dbReference type="Gene3D" id="3.40.50.720">
    <property type="entry name" value="NAD(P)-binding Rossmann-like Domain"/>
    <property type="match status" value="1"/>
</dbReference>
<sequence>MHIRIVGAGVMGRGIAQWAVTAGHAVELADARRESVDDAVGFVAAMLERAVDKGRLDAAEAAAARARLHPLGSPWEPSTDVELVIEAVREDLDVKSEVFARLAEVLPASTVFATNTSSIPVTQLAATLADPTRLAGLHFFNPVPLMRIVEVVPGGLTRPEIPALLVELVRATGHRAVVVADTPGFLVNHAGRGLITEALALVEESVAGVPDVDRIARDVLGLRMGPFELTDLTGLDVSAAVIDSVWAGFRYSDRLRPSFLTPNRVAAGLLGRKTGRGFYDHGPDAAPPAPEPPIIGDRSRPLRVVGTGPGERWAADAVRRSLLAAGTASGAGEHPTRIAANGAADRGPVLLVPTWGTTVAAAVREHGLPADRTVGVCPLSLDTGRAVVAATPAVSQAAVADARAALAAGGAAGSPRAVSVVRDTAGSVPQRLLASIIGVGASIAERGLATPEDVDSAVTAALGYPHGPLSWGDRIGARRLLDLQEALSAGTGDPRYRPTRWVRERAQLGISLTTPPFDIR</sequence>
<dbReference type="AlphaFoldDB" id="A0A221W738"/>
<dbReference type="EC" id="1.1.1.-" evidence="4"/>
<dbReference type="InterPro" id="IPR006108">
    <property type="entry name" value="3HC_DH_C"/>
</dbReference>
<dbReference type="PANTHER" id="PTHR48075:SF5">
    <property type="entry name" value="3-HYDROXYBUTYRYL-COA DEHYDROGENASE"/>
    <property type="match status" value="1"/>
</dbReference>
<protein>
    <submittedName>
        <fullName evidence="4">3-hydroxyadipyl-CoA dehydrogenase</fullName>
        <ecNumber evidence="4">1.1.1.-</ecNumber>
    </submittedName>
</protein>